<evidence type="ECO:0000313" key="6">
    <source>
        <dbReference type="Proteomes" id="UP000253970"/>
    </source>
</evidence>
<dbReference type="InterPro" id="IPR050097">
    <property type="entry name" value="Ferredoxin-NADP_redctase_2"/>
</dbReference>
<dbReference type="AlphaFoldDB" id="A0A369MKI2"/>
<dbReference type="SUPFAM" id="SSF51905">
    <property type="entry name" value="FAD/NAD(P)-binding domain"/>
    <property type="match status" value="1"/>
</dbReference>
<organism evidence="5 6">
    <name type="scientific">Eggerthella lenta</name>
    <name type="common">Eubacterium lentum</name>
    <dbReference type="NCBI Taxonomy" id="84112"/>
    <lineage>
        <taxon>Bacteria</taxon>
        <taxon>Bacillati</taxon>
        <taxon>Actinomycetota</taxon>
        <taxon>Coriobacteriia</taxon>
        <taxon>Eggerthellales</taxon>
        <taxon>Eggerthellaceae</taxon>
        <taxon>Eggerthella</taxon>
    </lineage>
</organism>
<evidence type="ECO:0000313" key="5">
    <source>
        <dbReference type="EMBL" id="RDB72516.1"/>
    </source>
</evidence>
<dbReference type="InterPro" id="IPR023753">
    <property type="entry name" value="FAD/NAD-binding_dom"/>
</dbReference>
<keyword evidence="2" id="KW-0560">Oxidoreductase</keyword>
<sequence length="302" mass="31473">MKEYDIVIVGAGPAGVSAGIYAASRGLETLILEQKAVGGIIGGVSTVTHYAGILDDETGATFARRLEAQALEAGIEIVYDQVERAALAGETKTVFTGTESYRAPRVVLANGSTPRKLGVPGEAELQGKGCGLNAARDATTYEGKSVYVIGGADGAVKEALYLARFARQVSIVCVEDELACIAEFRRKVAATPNIQVVPATRVGAFHGTNRVEALDLVSLADGRTRTVEDDGCGVFVYAGSEPNTALYAGELRLENGFIPTNERMETSISGVYAAGDIRAKQLRQVATAVSDGAIAAVNAATL</sequence>
<comment type="catalytic activity">
    <reaction evidence="3">
        <text>[thioredoxin]-dithiol + NADP(+) = [thioredoxin]-disulfide + NADPH + H(+)</text>
        <dbReference type="Rhea" id="RHEA:20345"/>
        <dbReference type="Rhea" id="RHEA-COMP:10698"/>
        <dbReference type="Rhea" id="RHEA-COMP:10700"/>
        <dbReference type="ChEBI" id="CHEBI:15378"/>
        <dbReference type="ChEBI" id="CHEBI:29950"/>
        <dbReference type="ChEBI" id="CHEBI:50058"/>
        <dbReference type="ChEBI" id="CHEBI:57783"/>
        <dbReference type="ChEBI" id="CHEBI:58349"/>
        <dbReference type="EC" id="1.8.1.9"/>
    </reaction>
</comment>
<dbReference type="Gene3D" id="3.50.50.60">
    <property type="entry name" value="FAD/NAD(P)-binding domain"/>
    <property type="match status" value="2"/>
</dbReference>
<dbReference type="EMBL" id="PPTU01000003">
    <property type="protein sequence ID" value="RDB72516.1"/>
    <property type="molecule type" value="Genomic_DNA"/>
</dbReference>
<evidence type="ECO:0000256" key="1">
    <source>
        <dbReference type="ARBA" id="ARBA00022630"/>
    </source>
</evidence>
<evidence type="ECO:0000256" key="2">
    <source>
        <dbReference type="ARBA" id="ARBA00023002"/>
    </source>
</evidence>
<dbReference type="Pfam" id="PF07992">
    <property type="entry name" value="Pyr_redox_2"/>
    <property type="match status" value="1"/>
</dbReference>
<gene>
    <name evidence="5" type="ORF">C1875_03340</name>
</gene>
<dbReference type="Proteomes" id="UP000253970">
    <property type="component" value="Unassembled WGS sequence"/>
</dbReference>
<feature type="domain" description="FAD/NAD(P)-binding" evidence="4">
    <location>
        <begin position="4"/>
        <end position="292"/>
    </location>
</feature>
<protein>
    <submittedName>
        <fullName evidence="5">Thioredoxin reductase</fullName>
    </submittedName>
</protein>
<proteinExistence type="predicted"/>
<name>A0A369MKI2_EGGLN</name>
<dbReference type="RefSeq" id="WP_114532945.1">
    <property type="nucleotide sequence ID" value="NZ_JADNER010000002.1"/>
</dbReference>
<dbReference type="PRINTS" id="PR00469">
    <property type="entry name" value="PNDRDTASEII"/>
</dbReference>
<evidence type="ECO:0000256" key="3">
    <source>
        <dbReference type="ARBA" id="ARBA00048132"/>
    </source>
</evidence>
<dbReference type="PRINTS" id="PR00368">
    <property type="entry name" value="FADPNR"/>
</dbReference>
<dbReference type="GO" id="GO:0004791">
    <property type="term" value="F:thioredoxin-disulfide reductase (NADPH) activity"/>
    <property type="evidence" value="ECO:0007669"/>
    <property type="project" value="UniProtKB-EC"/>
</dbReference>
<keyword evidence="1" id="KW-0285">Flavoprotein</keyword>
<reference evidence="5 6" key="1">
    <citation type="journal article" date="2018" name="Elife">
        <title>Discovery and characterization of a prevalent human gut bacterial enzyme sufficient for the inactivation of a family of plant toxins.</title>
        <authorList>
            <person name="Koppel N."/>
            <person name="Bisanz J.E."/>
            <person name="Pandelia M.E."/>
            <person name="Turnbaugh P.J."/>
            <person name="Balskus E.P."/>
        </authorList>
    </citation>
    <scope>NUCLEOTIDE SEQUENCE [LARGE SCALE GENOMIC DNA]</scope>
    <source>
        <strain evidence="5 6">W1 BHI 6</strain>
    </source>
</reference>
<accession>A0A369MKI2</accession>
<dbReference type="PANTHER" id="PTHR48105">
    <property type="entry name" value="THIOREDOXIN REDUCTASE 1-RELATED-RELATED"/>
    <property type="match status" value="1"/>
</dbReference>
<dbReference type="InterPro" id="IPR036188">
    <property type="entry name" value="FAD/NAD-bd_sf"/>
</dbReference>
<comment type="caution">
    <text evidence="5">The sequence shown here is derived from an EMBL/GenBank/DDBJ whole genome shotgun (WGS) entry which is preliminary data.</text>
</comment>
<evidence type="ECO:0000259" key="4">
    <source>
        <dbReference type="Pfam" id="PF07992"/>
    </source>
</evidence>